<keyword evidence="3" id="KW-1185">Reference proteome</keyword>
<accession>A0A0X4EXD1</accession>
<keyword evidence="2" id="KW-0378">Hydrolase</keyword>
<dbReference type="InterPro" id="IPR029058">
    <property type="entry name" value="AB_hydrolase_fold"/>
</dbReference>
<gene>
    <name evidence="2" type="ORF">AWI28_06020</name>
</gene>
<dbReference type="SUPFAM" id="SSF53474">
    <property type="entry name" value="alpha/beta-Hydrolases"/>
    <property type="match status" value="1"/>
</dbReference>
<dbReference type="Pfam" id="PF00561">
    <property type="entry name" value="Abhydrolase_1"/>
    <property type="match status" value="1"/>
</dbReference>
<dbReference type="InterPro" id="IPR050266">
    <property type="entry name" value="AB_hydrolase_sf"/>
</dbReference>
<sequence length="256" mass="27811">MNSFYSQQAGCTVRWHDLPGTGDPVVFIHGLGCAASYEYPRVVRDPLFGARRAILIDLPGSGYSDKPLHYSYRTTDQARVVVELINHLKLDAFWLYGHSMGGSIAIETAGLLAERVKGLMVSEPNFHAGGGMFSRSIAAQTEQQFLAQGYDAMLRAETTAWAGCLQSNAPYAVWRGASSLVEGVEPEWEAQFLSLTCPVTLIFGELSLPDDDVDNLKQKGVAVKIIPAAGHSMSWENPSALAQTLADCAASQKIRM</sequence>
<dbReference type="EMBL" id="LRCR01000001">
    <property type="protein sequence ID" value="KUQ86376.1"/>
    <property type="molecule type" value="Genomic_DNA"/>
</dbReference>
<dbReference type="PRINTS" id="PR00111">
    <property type="entry name" value="ABHYDROLASE"/>
</dbReference>
<protein>
    <submittedName>
        <fullName evidence="2">Alpha/beta hydrolase</fullName>
    </submittedName>
</protein>
<dbReference type="OrthoDB" id="5853561at2"/>
<dbReference type="Gene3D" id="3.40.50.1820">
    <property type="entry name" value="alpha/beta hydrolase"/>
    <property type="match status" value="1"/>
</dbReference>
<evidence type="ECO:0000313" key="3">
    <source>
        <dbReference type="Proteomes" id="UP000064715"/>
    </source>
</evidence>
<evidence type="ECO:0000313" key="2">
    <source>
        <dbReference type="EMBL" id="KUQ86376.1"/>
    </source>
</evidence>
<dbReference type="GO" id="GO:0047372">
    <property type="term" value="F:monoacylglycerol lipase activity"/>
    <property type="evidence" value="ECO:0007669"/>
    <property type="project" value="TreeGrafter"/>
</dbReference>
<comment type="caution">
    <text evidence="2">The sequence shown here is derived from an EMBL/GenBank/DDBJ whole genome shotgun (WGS) entry which is preliminary data.</text>
</comment>
<dbReference type="RefSeq" id="WP_059309931.1">
    <property type="nucleotide sequence ID" value="NZ_LRCR01000001.1"/>
</dbReference>
<reference evidence="3" key="1">
    <citation type="submission" date="2016-01" db="EMBL/GenBank/DDBJ databases">
        <title>WGS of SAMN04407783.</title>
        <authorList>
            <person name="Adams M."/>
            <person name="Sutton G."/>
            <person name="Nelson K."/>
            <person name="Thaden J."/>
            <person name="Fowler V."/>
            <person name="Mccorrison J."/>
            <person name="Sanka R."/>
            <person name="Brinkac L."/>
            <person name="Nierman W."/>
        </authorList>
    </citation>
    <scope>NUCLEOTIDE SEQUENCE [LARGE SCALE GENOMIC DNA]</scope>
    <source>
        <strain evidence="3">GN04363</strain>
    </source>
</reference>
<evidence type="ECO:0000259" key="1">
    <source>
        <dbReference type="Pfam" id="PF00561"/>
    </source>
</evidence>
<dbReference type="PANTHER" id="PTHR43798:SF33">
    <property type="entry name" value="HYDROLASE, PUTATIVE (AFU_ORTHOLOGUE AFUA_2G14860)-RELATED"/>
    <property type="match status" value="1"/>
</dbReference>
<dbReference type="AlphaFoldDB" id="A0A0X4EXD1"/>
<name>A0A0X4EXD1_9ENTR</name>
<feature type="domain" description="AB hydrolase-1" evidence="1">
    <location>
        <begin position="24"/>
        <end position="152"/>
    </location>
</feature>
<dbReference type="InterPro" id="IPR000073">
    <property type="entry name" value="AB_hydrolase_1"/>
</dbReference>
<dbReference type="GO" id="GO:0016020">
    <property type="term" value="C:membrane"/>
    <property type="evidence" value="ECO:0007669"/>
    <property type="project" value="TreeGrafter"/>
</dbReference>
<proteinExistence type="predicted"/>
<dbReference type="GO" id="GO:0046464">
    <property type="term" value="P:acylglycerol catabolic process"/>
    <property type="evidence" value="ECO:0007669"/>
    <property type="project" value="TreeGrafter"/>
</dbReference>
<organism evidence="2 3">
    <name type="scientific">Enterobacter genomosp. O</name>
    <dbReference type="NCBI Taxonomy" id="2364150"/>
    <lineage>
        <taxon>Bacteria</taxon>
        <taxon>Pseudomonadati</taxon>
        <taxon>Pseudomonadota</taxon>
        <taxon>Gammaproteobacteria</taxon>
        <taxon>Enterobacterales</taxon>
        <taxon>Enterobacteriaceae</taxon>
        <taxon>Enterobacter</taxon>
        <taxon>Enterobacter cloacae complex</taxon>
        <taxon>Enterobacter cloacae complex clade O</taxon>
    </lineage>
</organism>
<dbReference type="PANTHER" id="PTHR43798">
    <property type="entry name" value="MONOACYLGLYCEROL LIPASE"/>
    <property type="match status" value="1"/>
</dbReference>
<dbReference type="Proteomes" id="UP000064715">
    <property type="component" value="Unassembled WGS sequence"/>
</dbReference>